<dbReference type="AlphaFoldDB" id="K5B906"/>
<keyword evidence="2" id="KW-1185">Reference proteome</keyword>
<dbReference type="Gene3D" id="3.40.30.10">
    <property type="entry name" value="Glutaredoxin"/>
    <property type="match status" value="1"/>
</dbReference>
<dbReference type="RefSeq" id="WP_005625952.1">
    <property type="nucleotide sequence ID" value="NZ_AMRA01000037.1"/>
</dbReference>
<sequence>MSAQLTMYTTPWCGYCFRLKKVLQAEGIAFEEVDIEKDPAAAEFVASVNGGNQTVPTLRFPDGSTLTNPTAAEVKAKLAG</sequence>
<evidence type="ECO:0000313" key="2">
    <source>
        <dbReference type="Proteomes" id="UP000006265"/>
    </source>
</evidence>
<name>K5B906_MYCHD</name>
<dbReference type="SUPFAM" id="SSF52833">
    <property type="entry name" value="Thioredoxin-like"/>
    <property type="match status" value="1"/>
</dbReference>
<dbReference type="InterPro" id="IPR011915">
    <property type="entry name" value="GlrX_actino"/>
</dbReference>
<dbReference type="InterPro" id="IPR051548">
    <property type="entry name" value="Grx-like_ET"/>
</dbReference>
<organism evidence="1 2">
    <name type="scientific">Mycolicibacterium hassiacum (strain DSM 44199 / CIP 105218 / JCM 12690 / 3849)</name>
    <name type="common">Mycobacterium hassiacum</name>
    <dbReference type="NCBI Taxonomy" id="1122247"/>
    <lineage>
        <taxon>Bacteria</taxon>
        <taxon>Bacillati</taxon>
        <taxon>Actinomycetota</taxon>
        <taxon>Actinomycetes</taxon>
        <taxon>Mycobacteriales</taxon>
        <taxon>Mycobacteriaceae</taxon>
        <taxon>Mycolicibacterium</taxon>
    </lineage>
</organism>
<reference evidence="1 2" key="1">
    <citation type="journal article" date="2012" name="J. Bacteriol.">
        <title>Genome sequence of Mycobacterium hassiacum DSM 44199, a rare source of heat-stable mycobacterial proteins.</title>
        <authorList>
            <person name="Tiago I."/>
            <person name="Maranha A."/>
            <person name="Mendes V."/>
            <person name="Alarico S."/>
            <person name="Moynihan P.J."/>
            <person name="Clarke A.J."/>
            <person name="Macedo-Ribeiro S."/>
            <person name="Pereira P.J."/>
            <person name="Empadinhas N."/>
        </authorList>
    </citation>
    <scope>NUCLEOTIDE SEQUENCE [LARGE SCALE GENOMIC DNA]</scope>
    <source>
        <strain evidence="2">DSM 44199 / CIP 105218 / JCM 12690 / 3849</strain>
    </source>
</reference>
<gene>
    <name evidence="1" type="ORF">C731_1392</name>
</gene>
<evidence type="ECO:0000313" key="1">
    <source>
        <dbReference type="EMBL" id="EKF24613.1"/>
    </source>
</evidence>
<dbReference type="Proteomes" id="UP000006265">
    <property type="component" value="Unassembled WGS sequence"/>
</dbReference>
<accession>K5B906</accession>
<dbReference type="GO" id="GO:0045454">
    <property type="term" value="P:cell redox homeostasis"/>
    <property type="evidence" value="ECO:0007669"/>
    <property type="project" value="TreeGrafter"/>
</dbReference>
<comment type="caution">
    <text evidence="1">The sequence shown here is derived from an EMBL/GenBank/DDBJ whole genome shotgun (WGS) entry which is preliminary data.</text>
</comment>
<proteinExistence type="predicted"/>
<dbReference type="PATRIC" id="fig|1122247.3.peg.1338"/>
<protein>
    <submittedName>
        <fullName evidence="1">Glutaredoxin family protein</fullName>
    </submittedName>
</protein>
<dbReference type="InterPro" id="IPR036249">
    <property type="entry name" value="Thioredoxin-like_sf"/>
</dbReference>
<dbReference type="STRING" id="1122247.GCA_000379865_04474"/>
<dbReference type="Pfam" id="PF00462">
    <property type="entry name" value="Glutaredoxin"/>
    <property type="match status" value="1"/>
</dbReference>
<dbReference type="CDD" id="cd02976">
    <property type="entry name" value="NrdH"/>
    <property type="match status" value="1"/>
</dbReference>
<dbReference type="GO" id="GO:0009055">
    <property type="term" value="F:electron transfer activity"/>
    <property type="evidence" value="ECO:0007669"/>
    <property type="project" value="TreeGrafter"/>
</dbReference>
<dbReference type="PANTHER" id="PTHR34386">
    <property type="entry name" value="GLUTAREDOXIN"/>
    <property type="match status" value="1"/>
</dbReference>
<dbReference type="eggNOG" id="COG0695">
    <property type="taxonomic scope" value="Bacteria"/>
</dbReference>
<dbReference type="InterPro" id="IPR002109">
    <property type="entry name" value="Glutaredoxin"/>
</dbReference>
<dbReference type="OrthoDB" id="8991911at2"/>
<dbReference type="NCBIfam" id="TIGR02200">
    <property type="entry name" value="GlrX_actino"/>
    <property type="match status" value="1"/>
</dbReference>
<dbReference type="PANTHER" id="PTHR34386:SF1">
    <property type="entry name" value="GLUTAREDOXIN-LIKE PROTEIN NRDH"/>
    <property type="match status" value="1"/>
</dbReference>
<dbReference type="EMBL" id="AMRA01000037">
    <property type="protein sequence ID" value="EKF24613.1"/>
    <property type="molecule type" value="Genomic_DNA"/>
</dbReference>
<dbReference type="PROSITE" id="PS51354">
    <property type="entry name" value="GLUTAREDOXIN_2"/>
    <property type="match status" value="1"/>
</dbReference>